<dbReference type="GO" id="GO:0016746">
    <property type="term" value="F:acyltransferase activity"/>
    <property type="evidence" value="ECO:0007669"/>
    <property type="project" value="InterPro"/>
</dbReference>
<sequence>MSSKLGKYTYRMDNPPSVLAYAAIGSKKESEGPLASYFDIINEDTTFGEKSWEKAESRLQKDAVNKALSKIQLSTGDIDCVFAGDLLNQCIGATFGLREMGIPFVGIYGACSNMAEGLALSALMVDGGAMKKTIAVTSSHFCTAERQYRFPLEYGGQRPLTAQWTVTGSGAAIVGERVSPPYIKAVTLGCIEDLGIKDANNMGAAMAPAAAATIKRFFEDTCTVPDNYDLILTGDLGQVGSDLLHQLLEREGYHLGKKQADCGLLIYDRETQDVHAGGSGCGCSASVLCSYILPAVKDGRIKNMLFVATGALLSPTSVQQGESIPGIAHLIHLSADDDTKTRPSTAGGM</sequence>
<evidence type="ECO:0000313" key="1">
    <source>
        <dbReference type="EMBL" id="VYT13344.1"/>
    </source>
</evidence>
<gene>
    <name evidence="1" type="primary">spoVAD</name>
    <name evidence="1" type="ORF">AULFYP135_01775</name>
</gene>
<accession>A0A6N2U4A0</accession>
<organism evidence="1">
    <name type="scientific">uncultured Anaerotruncus sp</name>
    <dbReference type="NCBI Taxonomy" id="905011"/>
    <lineage>
        <taxon>Bacteria</taxon>
        <taxon>Bacillati</taxon>
        <taxon>Bacillota</taxon>
        <taxon>Clostridia</taxon>
        <taxon>Eubacteriales</taxon>
        <taxon>Oscillospiraceae</taxon>
        <taxon>Anaerotruncus</taxon>
        <taxon>environmental samples</taxon>
    </lineage>
</organism>
<dbReference type="NCBIfam" id="TIGR02845">
    <property type="entry name" value="spore_V_AD"/>
    <property type="match status" value="1"/>
</dbReference>
<reference evidence="1" key="1">
    <citation type="submission" date="2019-11" db="EMBL/GenBank/DDBJ databases">
        <authorList>
            <person name="Feng L."/>
        </authorList>
    </citation>
    <scope>NUCLEOTIDE SEQUENCE</scope>
    <source>
        <strain evidence="1">AundefinedLFYP135</strain>
    </source>
</reference>
<dbReference type="SUPFAM" id="SSF53901">
    <property type="entry name" value="Thiolase-like"/>
    <property type="match status" value="1"/>
</dbReference>
<dbReference type="EMBL" id="CACRSL010000003">
    <property type="protein sequence ID" value="VYT13344.1"/>
    <property type="molecule type" value="Genomic_DNA"/>
</dbReference>
<dbReference type="Gene3D" id="3.40.47.40">
    <property type="entry name" value="Stage V sporulation protein AD"/>
    <property type="match status" value="1"/>
</dbReference>
<dbReference type="NCBIfam" id="NF006160">
    <property type="entry name" value="PRK08304.1"/>
    <property type="match status" value="1"/>
</dbReference>
<dbReference type="InterPro" id="IPR016039">
    <property type="entry name" value="Thiolase-like"/>
</dbReference>
<dbReference type="InterPro" id="IPR010894">
    <property type="entry name" value="SpoVAD"/>
</dbReference>
<dbReference type="PIRSF" id="PIRSF011570">
    <property type="entry name" value="SpoVAD"/>
    <property type="match status" value="1"/>
</dbReference>
<dbReference type="Pfam" id="PF07451">
    <property type="entry name" value="SpoVAD"/>
    <property type="match status" value="1"/>
</dbReference>
<dbReference type="AlphaFoldDB" id="A0A6N2U4A0"/>
<name>A0A6N2U4A0_9FIRM</name>
<dbReference type="InterPro" id="IPR038369">
    <property type="entry name" value="SpoVAD_sf"/>
</dbReference>
<protein>
    <submittedName>
        <fullName evidence="1">Stage V sporulation protein AD</fullName>
    </submittedName>
</protein>
<proteinExistence type="predicted"/>